<dbReference type="RefSeq" id="WP_182459010.1">
    <property type="nucleotide sequence ID" value="NZ_CP059732.1"/>
</dbReference>
<dbReference type="Proteomes" id="UP000515369">
    <property type="component" value="Chromosome"/>
</dbReference>
<proteinExistence type="predicted"/>
<protein>
    <submittedName>
        <fullName evidence="1">Uncharacterized protein</fullName>
    </submittedName>
</protein>
<evidence type="ECO:0000313" key="2">
    <source>
        <dbReference type="Proteomes" id="UP000515369"/>
    </source>
</evidence>
<reference evidence="1 2" key="1">
    <citation type="submission" date="2020-07" db="EMBL/GenBank/DDBJ databases">
        <title>Spirosoma foliorum sp. nov., isolated from the leaves on the Nejang mountain Korea, Republic of.</title>
        <authorList>
            <person name="Ho H."/>
            <person name="Lee Y.-J."/>
            <person name="Nurcahyanto D.-A."/>
            <person name="Kim S.-G."/>
        </authorList>
    </citation>
    <scope>NUCLEOTIDE SEQUENCE [LARGE SCALE GENOMIC DNA]</scope>
    <source>
        <strain evidence="1 2">PL0136</strain>
    </source>
</reference>
<dbReference type="AlphaFoldDB" id="A0A7G5GS90"/>
<gene>
    <name evidence="1" type="ORF">H3H32_27865</name>
</gene>
<dbReference type="EMBL" id="CP059732">
    <property type="protein sequence ID" value="QMW01732.1"/>
    <property type="molecule type" value="Genomic_DNA"/>
</dbReference>
<organism evidence="1 2">
    <name type="scientific">Spirosoma foliorum</name>
    <dbReference type="NCBI Taxonomy" id="2710596"/>
    <lineage>
        <taxon>Bacteria</taxon>
        <taxon>Pseudomonadati</taxon>
        <taxon>Bacteroidota</taxon>
        <taxon>Cytophagia</taxon>
        <taxon>Cytophagales</taxon>
        <taxon>Cytophagaceae</taxon>
        <taxon>Spirosoma</taxon>
    </lineage>
</organism>
<sequence length="439" mass="48290">MVTNDDSYLEYPGTQHISFAYENIINGIQPEPAPSMAPEVKKRIDDARKLLYELDEDGDITGKSKLYRNYVRNASDYAQAKVDYSDAQNSYLNDVNRADSWPMASVVYQRKVDDAYDAWKTEGAERVEQALDTIESVGVNMQARMTTKSRKLFDAYNLGLAGVPSPIPYSYVNPTHWYDSDDDSEGWQTLTISSNEYNSQSAAHQNSTYKQHFESHSSSSGGGGAISFGFGFAGGSGGTSSTERVITTGGSESEQYQFHNDATDLSIEITYGLCTIERPWFMGDLFYMQKWYLVNNPAKAISDGLIDTQIRKEAPLLPMVPMQFLVIKNVKIKTSTWGQDGQTLNNMYRQSQDTSNSTNQHVSAGGGISLGFISFGGHGSHDSSDAIADYAGSTTSNSNSEYGWHFDGSTLEIKGTQIIGWLSDILPASPPESDPGLTT</sequence>
<evidence type="ECO:0000313" key="1">
    <source>
        <dbReference type="EMBL" id="QMW01732.1"/>
    </source>
</evidence>
<name>A0A7G5GS90_9BACT</name>
<accession>A0A7G5GS90</accession>
<dbReference type="KEGG" id="sfol:H3H32_27865"/>
<keyword evidence="2" id="KW-1185">Reference proteome</keyword>